<reference evidence="2" key="1">
    <citation type="journal article" date="2019" name="Int. J. Syst. Evol. Microbiol.">
        <title>The Global Catalogue of Microorganisms (GCM) 10K type strain sequencing project: providing services to taxonomists for standard genome sequencing and annotation.</title>
        <authorList>
            <consortium name="The Broad Institute Genomics Platform"/>
            <consortium name="The Broad Institute Genome Sequencing Center for Infectious Disease"/>
            <person name="Wu L."/>
            <person name="Ma J."/>
        </authorList>
    </citation>
    <scope>NUCLEOTIDE SEQUENCE [LARGE SCALE GENOMIC DNA]</scope>
    <source>
        <strain evidence="2">JCM 16904</strain>
    </source>
</reference>
<name>A0ABP7C1R1_9ACTN</name>
<dbReference type="Proteomes" id="UP001500902">
    <property type="component" value="Unassembled WGS sequence"/>
</dbReference>
<evidence type="ECO:0000313" key="2">
    <source>
        <dbReference type="Proteomes" id="UP001500902"/>
    </source>
</evidence>
<proteinExistence type="predicted"/>
<comment type="caution">
    <text evidence="1">The sequence shown here is derived from an EMBL/GenBank/DDBJ whole genome shotgun (WGS) entry which is preliminary data.</text>
</comment>
<organism evidence="1 2">
    <name type="scientific">Nonomuraea antimicrobica</name>
    <dbReference type="NCBI Taxonomy" id="561173"/>
    <lineage>
        <taxon>Bacteria</taxon>
        <taxon>Bacillati</taxon>
        <taxon>Actinomycetota</taxon>
        <taxon>Actinomycetes</taxon>
        <taxon>Streptosporangiales</taxon>
        <taxon>Streptosporangiaceae</taxon>
        <taxon>Nonomuraea</taxon>
    </lineage>
</organism>
<dbReference type="EMBL" id="BAAAZP010000081">
    <property type="protein sequence ID" value="GAA3673495.1"/>
    <property type="molecule type" value="Genomic_DNA"/>
</dbReference>
<protein>
    <submittedName>
        <fullName evidence="1">Uncharacterized protein</fullName>
    </submittedName>
</protein>
<keyword evidence="2" id="KW-1185">Reference proteome</keyword>
<accession>A0ABP7C1R1</accession>
<gene>
    <name evidence="1" type="ORF">GCM10022224_042180</name>
</gene>
<evidence type="ECO:0000313" key="1">
    <source>
        <dbReference type="EMBL" id="GAA3673495.1"/>
    </source>
</evidence>
<sequence>MIVTINSSPDRWNASAPLGASGAAFGTNATPMTAANAKAAAKGSITGQRHLLRTLTGVATISSNSS</sequence>